<organism evidence="1 2">
    <name type="scientific">Natrinema salsiterrestre</name>
    <dbReference type="NCBI Taxonomy" id="2950540"/>
    <lineage>
        <taxon>Archaea</taxon>
        <taxon>Methanobacteriati</taxon>
        <taxon>Methanobacteriota</taxon>
        <taxon>Stenosarchaea group</taxon>
        <taxon>Halobacteria</taxon>
        <taxon>Halobacteriales</taxon>
        <taxon>Natrialbaceae</taxon>
        <taxon>Natrinema</taxon>
    </lineage>
</organism>
<dbReference type="AlphaFoldDB" id="A0A9Q4LAD3"/>
<name>A0A9Q4LAD3_9EURY</name>
<comment type="caution">
    <text evidence="1">The sequence shown here is derived from an EMBL/GenBank/DDBJ whole genome shotgun (WGS) entry which is preliminary data.</text>
</comment>
<dbReference type="EMBL" id="JAMQOT010000014">
    <property type="protein sequence ID" value="MDF9748301.1"/>
    <property type="molecule type" value="Genomic_DNA"/>
</dbReference>
<dbReference type="RefSeq" id="WP_277524887.1">
    <property type="nucleotide sequence ID" value="NZ_JAMQOT010000014.1"/>
</dbReference>
<reference evidence="1" key="1">
    <citation type="submission" date="2022-06" db="EMBL/GenBank/DDBJ databases">
        <title>Natrinema sp. a new haloarchaeum isolate from saline soil.</title>
        <authorList>
            <person name="Strakova D."/>
            <person name="Galisteo C."/>
            <person name="Sanchez-Porro C."/>
            <person name="Ventosa A."/>
        </authorList>
    </citation>
    <scope>NUCLEOTIDE SEQUENCE</scope>
    <source>
        <strain evidence="1">S1CR25-10</strain>
    </source>
</reference>
<sequence length="345" mass="40222">MTSVEEAKILLNEAKETANCDPDEYYRDFLLGRTTAEDELNYKAEKVEFHSNILTELNITLTEQLQSLLTEIGADEESDDDGMRQVRPYNVDNHNHTPVPIQYLDDNEIPRTDLVKDFIDHITINDVTDFTSTSNVAFQAFRIKNNFSPDLVAFRKFTNRQIVGSNYRVKVTTFGDQEYNKLKENPVALPDKFDAIHYDDTFFVINPGNFERIFDYFTEYENDANEVFSDLRDSNINIADYPKFKETILNSDNALRQMRRIRKRGKYENLTRDIVEELVSDWNLDVYVDGDADDDQWEIKLDDFRKIGDVLSLLDDDLAISGMDFISDVDDEERFIIKGLKETRE</sequence>
<evidence type="ECO:0000313" key="1">
    <source>
        <dbReference type="EMBL" id="MDF9748301.1"/>
    </source>
</evidence>
<dbReference type="InterPro" id="IPR032359">
    <property type="entry name" value="KwaB-like"/>
</dbReference>
<dbReference type="Pfam" id="PF16162">
    <property type="entry name" value="KwaB"/>
    <property type="match status" value="1"/>
</dbReference>
<gene>
    <name evidence="1" type="ORF">NDI89_22320</name>
</gene>
<evidence type="ECO:0000313" key="2">
    <source>
        <dbReference type="Proteomes" id="UP001154061"/>
    </source>
</evidence>
<accession>A0A9Q4LAD3</accession>
<dbReference type="Proteomes" id="UP001154061">
    <property type="component" value="Unassembled WGS sequence"/>
</dbReference>
<proteinExistence type="predicted"/>
<keyword evidence="2" id="KW-1185">Reference proteome</keyword>
<protein>
    <submittedName>
        <fullName evidence="1">DUF4868 domain-containing protein</fullName>
    </submittedName>
</protein>